<dbReference type="OrthoDB" id="3365636at2759"/>
<organism evidence="8 9">
    <name type="scientific">Zasmidium cellare ATCC 36951</name>
    <dbReference type="NCBI Taxonomy" id="1080233"/>
    <lineage>
        <taxon>Eukaryota</taxon>
        <taxon>Fungi</taxon>
        <taxon>Dikarya</taxon>
        <taxon>Ascomycota</taxon>
        <taxon>Pezizomycotina</taxon>
        <taxon>Dothideomycetes</taxon>
        <taxon>Dothideomycetidae</taxon>
        <taxon>Mycosphaerellales</taxon>
        <taxon>Mycosphaerellaceae</taxon>
        <taxon>Zasmidium</taxon>
    </lineage>
</organism>
<evidence type="ECO:0000256" key="3">
    <source>
        <dbReference type="ARBA" id="ARBA00023125"/>
    </source>
</evidence>
<keyword evidence="2" id="KW-0805">Transcription regulation</keyword>
<dbReference type="GO" id="GO:0000981">
    <property type="term" value="F:DNA-binding transcription factor activity, RNA polymerase II-specific"/>
    <property type="evidence" value="ECO:0007669"/>
    <property type="project" value="InterPro"/>
</dbReference>
<comment type="subcellular location">
    <subcellularLocation>
        <location evidence="1">Nucleus</location>
    </subcellularLocation>
</comment>
<dbReference type="GO" id="GO:0005634">
    <property type="term" value="C:nucleus"/>
    <property type="evidence" value="ECO:0007669"/>
    <property type="project" value="UniProtKB-SubCell"/>
</dbReference>
<evidence type="ECO:0000256" key="1">
    <source>
        <dbReference type="ARBA" id="ARBA00004123"/>
    </source>
</evidence>
<dbReference type="InterPro" id="IPR001138">
    <property type="entry name" value="Zn2Cys6_DnaBD"/>
</dbReference>
<protein>
    <recommendedName>
        <fullName evidence="7">Zn(2)-C6 fungal-type domain-containing protein</fullName>
    </recommendedName>
</protein>
<dbReference type="CDD" id="cd12148">
    <property type="entry name" value="fungal_TF_MHR"/>
    <property type="match status" value="1"/>
</dbReference>
<dbReference type="PANTHER" id="PTHR31845:SF39">
    <property type="entry name" value="TRANSCRIPTION FACTOR PBCR-RELATED"/>
    <property type="match status" value="1"/>
</dbReference>
<evidence type="ECO:0000256" key="5">
    <source>
        <dbReference type="ARBA" id="ARBA00023242"/>
    </source>
</evidence>
<evidence type="ECO:0000256" key="6">
    <source>
        <dbReference type="SAM" id="MobiDB-lite"/>
    </source>
</evidence>
<evidence type="ECO:0000256" key="2">
    <source>
        <dbReference type="ARBA" id="ARBA00023015"/>
    </source>
</evidence>
<dbReference type="Gene3D" id="4.10.240.10">
    <property type="entry name" value="Zn(2)-C6 fungal-type DNA-binding domain"/>
    <property type="match status" value="1"/>
</dbReference>
<dbReference type="SMART" id="SM00066">
    <property type="entry name" value="GAL4"/>
    <property type="match status" value="1"/>
</dbReference>
<evidence type="ECO:0000259" key="7">
    <source>
        <dbReference type="PROSITE" id="PS50048"/>
    </source>
</evidence>
<proteinExistence type="predicted"/>
<dbReference type="EMBL" id="ML993580">
    <property type="protein sequence ID" value="KAF2172818.1"/>
    <property type="molecule type" value="Genomic_DNA"/>
</dbReference>
<dbReference type="SUPFAM" id="SSF57701">
    <property type="entry name" value="Zn2/Cys6 DNA-binding domain"/>
    <property type="match status" value="1"/>
</dbReference>
<dbReference type="Proteomes" id="UP000799537">
    <property type="component" value="Unassembled WGS sequence"/>
</dbReference>
<name>A0A6A6D2Z9_ZASCE</name>
<reference evidence="8" key="1">
    <citation type="journal article" date="2020" name="Stud. Mycol.">
        <title>101 Dothideomycetes genomes: a test case for predicting lifestyles and emergence of pathogens.</title>
        <authorList>
            <person name="Haridas S."/>
            <person name="Albert R."/>
            <person name="Binder M."/>
            <person name="Bloem J."/>
            <person name="Labutti K."/>
            <person name="Salamov A."/>
            <person name="Andreopoulos B."/>
            <person name="Baker S."/>
            <person name="Barry K."/>
            <person name="Bills G."/>
            <person name="Bluhm B."/>
            <person name="Cannon C."/>
            <person name="Castanera R."/>
            <person name="Culley D."/>
            <person name="Daum C."/>
            <person name="Ezra D."/>
            <person name="Gonzalez J."/>
            <person name="Henrissat B."/>
            <person name="Kuo A."/>
            <person name="Liang C."/>
            <person name="Lipzen A."/>
            <person name="Lutzoni F."/>
            <person name="Magnuson J."/>
            <person name="Mondo S."/>
            <person name="Nolan M."/>
            <person name="Ohm R."/>
            <person name="Pangilinan J."/>
            <person name="Park H.-J."/>
            <person name="Ramirez L."/>
            <person name="Alfaro M."/>
            <person name="Sun H."/>
            <person name="Tritt A."/>
            <person name="Yoshinaga Y."/>
            <person name="Zwiers L.-H."/>
            <person name="Turgeon B."/>
            <person name="Goodwin S."/>
            <person name="Spatafora J."/>
            <person name="Crous P."/>
            <person name="Grigoriev I."/>
        </authorList>
    </citation>
    <scope>NUCLEOTIDE SEQUENCE</scope>
    <source>
        <strain evidence="8">ATCC 36951</strain>
    </source>
</reference>
<keyword evidence="4" id="KW-0804">Transcription</keyword>
<keyword evidence="5" id="KW-0539">Nucleus</keyword>
<dbReference type="AlphaFoldDB" id="A0A6A6D2Z9"/>
<gene>
    <name evidence="8" type="ORF">M409DRAFT_16776</name>
</gene>
<dbReference type="GeneID" id="54557036"/>
<dbReference type="PROSITE" id="PS00463">
    <property type="entry name" value="ZN2_CY6_FUNGAL_1"/>
    <property type="match status" value="1"/>
</dbReference>
<evidence type="ECO:0000313" key="9">
    <source>
        <dbReference type="Proteomes" id="UP000799537"/>
    </source>
</evidence>
<keyword evidence="3" id="KW-0238">DNA-binding</keyword>
<dbReference type="RefSeq" id="XP_033673707.1">
    <property type="nucleotide sequence ID" value="XM_033803764.1"/>
</dbReference>
<sequence>MSTQKRGRACLACASIKIKCQLGSDTSLEPPCERCVRLNKECVLSAPKRQKDRVAELEAQVAALTKLLQVQGIQDPTAAASQHGEDSTGTSPLPSTATGESNGNARKRRLLDDSPASSSVEYISATSLDSRDGNNKDLWKLDNIVPLEFQERILERYLTDIVPVFPLVPLPADTTLEAIRAERPILLQAIVYAGSPGVLSLDMQEDVARMFLNRISSTTFEQGQKSLEIIQAIQITCLWYRAPKHHKHIAAYQLISLASNLADDIGISSPLTAPGVKYSAEGQDVEAVDALRAWLGCYHLSSVMGNLMRATGLPAWYHEEPTNPFMSKMMRSGEKGPAATNWGSHHDQCLLFMEYSPTSLPTDRWVGQYFRAEKLCDDVVEQMDLSNLASYYDVSQVGMKIKVQSCKNQILNWKVKIPQALRVPSLLLWEHVATAYMYEAVLHTPTNKRSFAAPFVAENLSCSDFPTPVVTQDHITAIYELLSALHAIIDIISSFDAMTTIALPGLLYASRAAYANFVLAKLYIAVTAPGNTLGTILDPSTIRADEYGEKMIDLGTRVKAIDERCAPARMLVAATRLKEWYTLYNASFLSTVSNGMSIESTNTAPLDSGTFGNVFTSQTPSDWTFQFSDSAADFGLDILFAEPLPFDGSMNSLAFDIAK</sequence>
<evidence type="ECO:0000256" key="4">
    <source>
        <dbReference type="ARBA" id="ARBA00023163"/>
    </source>
</evidence>
<dbReference type="PROSITE" id="PS50048">
    <property type="entry name" value="ZN2_CY6_FUNGAL_2"/>
    <property type="match status" value="1"/>
</dbReference>
<dbReference type="PANTHER" id="PTHR31845">
    <property type="entry name" value="FINGER DOMAIN PROTEIN, PUTATIVE-RELATED"/>
    <property type="match status" value="1"/>
</dbReference>
<dbReference type="GO" id="GO:0000976">
    <property type="term" value="F:transcription cis-regulatory region binding"/>
    <property type="evidence" value="ECO:0007669"/>
    <property type="project" value="TreeGrafter"/>
</dbReference>
<accession>A0A6A6D2Z9</accession>
<dbReference type="Pfam" id="PF00172">
    <property type="entry name" value="Zn_clus"/>
    <property type="match status" value="1"/>
</dbReference>
<dbReference type="InterPro" id="IPR036864">
    <property type="entry name" value="Zn2-C6_fun-type_DNA-bd_sf"/>
</dbReference>
<keyword evidence="9" id="KW-1185">Reference proteome</keyword>
<evidence type="ECO:0000313" key="8">
    <source>
        <dbReference type="EMBL" id="KAF2172818.1"/>
    </source>
</evidence>
<feature type="compositionally biased region" description="Polar residues" evidence="6">
    <location>
        <begin position="87"/>
        <end position="104"/>
    </location>
</feature>
<dbReference type="InterPro" id="IPR051089">
    <property type="entry name" value="prtT"/>
</dbReference>
<dbReference type="GO" id="GO:0008270">
    <property type="term" value="F:zinc ion binding"/>
    <property type="evidence" value="ECO:0007669"/>
    <property type="project" value="InterPro"/>
</dbReference>
<feature type="domain" description="Zn(2)-C6 fungal-type" evidence="7">
    <location>
        <begin position="9"/>
        <end position="44"/>
    </location>
</feature>
<feature type="region of interest" description="Disordered" evidence="6">
    <location>
        <begin position="76"/>
        <end position="113"/>
    </location>
</feature>
<dbReference type="CDD" id="cd00067">
    <property type="entry name" value="GAL4"/>
    <property type="match status" value="1"/>
</dbReference>